<proteinExistence type="predicted"/>
<organism evidence="1 2">
    <name type="scientific">Maribacter algarum</name>
    <name type="common">ex Zhang et al. 2020</name>
    <dbReference type="NCBI Taxonomy" id="2578118"/>
    <lineage>
        <taxon>Bacteria</taxon>
        <taxon>Pseudomonadati</taxon>
        <taxon>Bacteroidota</taxon>
        <taxon>Flavobacteriia</taxon>
        <taxon>Flavobacteriales</taxon>
        <taxon>Flavobacteriaceae</taxon>
        <taxon>Maribacter</taxon>
    </lineage>
</organism>
<evidence type="ECO:0000313" key="2">
    <source>
        <dbReference type="Proteomes" id="UP000310314"/>
    </source>
</evidence>
<dbReference type="Proteomes" id="UP000310314">
    <property type="component" value="Unassembled WGS sequence"/>
</dbReference>
<name>A0A5S3PMA8_9FLAO</name>
<protein>
    <submittedName>
        <fullName evidence="1">Uncharacterized protein</fullName>
    </submittedName>
</protein>
<dbReference type="OrthoDB" id="1448720at2"/>
<dbReference type="AlphaFoldDB" id="A0A5S3PMA8"/>
<sequence>MDINIDIPFRLNFNNLDGDTQEKLMEQSKIEVEIKFGSEMKIYAQENHLDYQEILEEEAIKNLYNYQFMFTI</sequence>
<dbReference type="RefSeq" id="WP_138659883.1">
    <property type="nucleotide sequence ID" value="NZ_VATY01000005.1"/>
</dbReference>
<gene>
    <name evidence="1" type="ORF">FEE95_20415</name>
</gene>
<reference evidence="1 2" key="1">
    <citation type="submission" date="2019-05" db="EMBL/GenBank/DDBJ databases">
        <authorList>
            <person name="Zhang J.-Y."/>
            <person name="Feg X."/>
            <person name="Du Z.-J."/>
        </authorList>
    </citation>
    <scope>NUCLEOTIDE SEQUENCE [LARGE SCALE GENOMIC DNA]</scope>
    <source>
        <strain evidence="1 2">RZ26</strain>
    </source>
</reference>
<evidence type="ECO:0000313" key="1">
    <source>
        <dbReference type="EMBL" id="TMM53424.1"/>
    </source>
</evidence>
<keyword evidence="2" id="KW-1185">Reference proteome</keyword>
<comment type="caution">
    <text evidence="1">The sequence shown here is derived from an EMBL/GenBank/DDBJ whole genome shotgun (WGS) entry which is preliminary data.</text>
</comment>
<accession>A0A5S3PMA8</accession>
<dbReference type="EMBL" id="VATY01000005">
    <property type="protein sequence ID" value="TMM53424.1"/>
    <property type="molecule type" value="Genomic_DNA"/>
</dbReference>